<feature type="transmembrane region" description="Helical" evidence="5">
    <location>
        <begin position="417"/>
        <end position="436"/>
    </location>
</feature>
<dbReference type="PANTHER" id="PTHR23501">
    <property type="entry name" value="MAJOR FACILITATOR SUPERFAMILY"/>
    <property type="match status" value="1"/>
</dbReference>
<dbReference type="PANTHER" id="PTHR23501:SF198">
    <property type="entry name" value="AZOLE RESISTANCE PROTEIN 1-RELATED"/>
    <property type="match status" value="1"/>
</dbReference>
<evidence type="ECO:0000256" key="4">
    <source>
        <dbReference type="ARBA" id="ARBA00023136"/>
    </source>
</evidence>
<keyword evidence="4 5" id="KW-0472">Membrane</keyword>
<feature type="transmembrane region" description="Helical" evidence="5">
    <location>
        <begin position="154"/>
        <end position="173"/>
    </location>
</feature>
<comment type="subcellular location">
    <subcellularLocation>
        <location evidence="1">Membrane</location>
        <topology evidence="1">Multi-pass membrane protein</topology>
    </subcellularLocation>
</comment>
<accession>A0A2V1D466</accession>
<feature type="domain" description="Major facilitator superfamily (MFS) profile" evidence="6">
    <location>
        <begin position="28"/>
        <end position="516"/>
    </location>
</feature>
<dbReference type="InterPro" id="IPR020846">
    <property type="entry name" value="MFS_dom"/>
</dbReference>
<dbReference type="GO" id="GO:0022857">
    <property type="term" value="F:transmembrane transporter activity"/>
    <property type="evidence" value="ECO:0007669"/>
    <property type="project" value="InterPro"/>
</dbReference>
<dbReference type="GO" id="GO:0005886">
    <property type="term" value="C:plasma membrane"/>
    <property type="evidence" value="ECO:0007669"/>
    <property type="project" value="TreeGrafter"/>
</dbReference>
<dbReference type="InterPro" id="IPR011701">
    <property type="entry name" value="MFS"/>
</dbReference>
<dbReference type="Pfam" id="PF07690">
    <property type="entry name" value="MFS_1"/>
    <property type="match status" value="1"/>
</dbReference>
<dbReference type="FunFam" id="1.20.1250.20:FF:000196">
    <property type="entry name" value="MFS toxin efflux pump (AflT)"/>
    <property type="match status" value="1"/>
</dbReference>
<evidence type="ECO:0000313" key="8">
    <source>
        <dbReference type="Proteomes" id="UP000244855"/>
    </source>
</evidence>
<feature type="transmembrane region" description="Helical" evidence="5">
    <location>
        <begin position="185"/>
        <end position="204"/>
    </location>
</feature>
<evidence type="ECO:0000259" key="6">
    <source>
        <dbReference type="PROSITE" id="PS50850"/>
    </source>
</evidence>
<keyword evidence="3 5" id="KW-1133">Transmembrane helix</keyword>
<feature type="transmembrane region" description="Helical" evidence="5">
    <location>
        <begin position="63"/>
        <end position="80"/>
    </location>
</feature>
<dbReference type="InterPro" id="IPR036259">
    <property type="entry name" value="MFS_trans_sf"/>
</dbReference>
<feature type="transmembrane region" description="Helical" evidence="5">
    <location>
        <begin position="327"/>
        <end position="347"/>
    </location>
</feature>
<organism evidence="7 8">
    <name type="scientific">Periconia macrospinosa</name>
    <dbReference type="NCBI Taxonomy" id="97972"/>
    <lineage>
        <taxon>Eukaryota</taxon>
        <taxon>Fungi</taxon>
        <taxon>Dikarya</taxon>
        <taxon>Ascomycota</taxon>
        <taxon>Pezizomycotina</taxon>
        <taxon>Dothideomycetes</taxon>
        <taxon>Pleosporomycetidae</taxon>
        <taxon>Pleosporales</taxon>
        <taxon>Massarineae</taxon>
        <taxon>Periconiaceae</taxon>
        <taxon>Periconia</taxon>
    </lineage>
</organism>
<feature type="transmembrane region" description="Helical" evidence="5">
    <location>
        <begin position="492"/>
        <end position="513"/>
    </location>
</feature>
<feature type="transmembrane region" description="Helical" evidence="5">
    <location>
        <begin position="92"/>
        <end position="111"/>
    </location>
</feature>
<evidence type="ECO:0000256" key="1">
    <source>
        <dbReference type="ARBA" id="ARBA00004141"/>
    </source>
</evidence>
<keyword evidence="2 5" id="KW-0812">Transmembrane</keyword>
<name>A0A2V1D466_9PLEO</name>
<feature type="transmembrane region" description="Helical" evidence="5">
    <location>
        <begin position="25"/>
        <end position="51"/>
    </location>
</feature>
<evidence type="ECO:0000256" key="3">
    <source>
        <dbReference type="ARBA" id="ARBA00022989"/>
    </source>
</evidence>
<dbReference type="OrthoDB" id="10021397at2759"/>
<feature type="transmembrane region" description="Helical" evidence="5">
    <location>
        <begin position="251"/>
        <end position="269"/>
    </location>
</feature>
<feature type="transmembrane region" description="Helical" evidence="5">
    <location>
        <begin position="354"/>
        <end position="373"/>
    </location>
</feature>
<dbReference type="PROSITE" id="PS50850">
    <property type="entry name" value="MFS"/>
    <property type="match status" value="1"/>
</dbReference>
<dbReference type="EMBL" id="KZ805738">
    <property type="protein sequence ID" value="PVH92014.1"/>
    <property type="molecule type" value="Genomic_DNA"/>
</dbReference>
<dbReference type="Gene3D" id="1.20.1720.10">
    <property type="entry name" value="Multidrug resistance protein D"/>
    <property type="match status" value="1"/>
</dbReference>
<dbReference type="Gene3D" id="1.20.1250.20">
    <property type="entry name" value="MFS general substrate transporter like domains"/>
    <property type="match status" value="1"/>
</dbReference>
<dbReference type="FunFam" id="1.20.1720.10:FF:000012">
    <property type="entry name" value="MFS toxin efflux pump (AflT)"/>
    <property type="match status" value="1"/>
</dbReference>
<evidence type="ECO:0000256" key="5">
    <source>
        <dbReference type="SAM" id="Phobius"/>
    </source>
</evidence>
<evidence type="ECO:0000313" key="7">
    <source>
        <dbReference type="EMBL" id="PVH92014.1"/>
    </source>
</evidence>
<evidence type="ECO:0000256" key="2">
    <source>
        <dbReference type="ARBA" id="ARBA00022692"/>
    </source>
</evidence>
<keyword evidence="8" id="KW-1185">Reference proteome</keyword>
<feature type="transmembrane region" description="Helical" evidence="5">
    <location>
        <begin position="290"/>
        <end position="315"/>
    </location>
</feature>
<proteinExistence type="predicted"/>
<feature type="transmembrane region" description="Helical" evidence="5">
    <location>
        <begin position="385"/>
        <end position="405"/>
    </location>
</feature>
<dbReference type="SUPFAM" id="SSF103473">
    <property type="entry name" value="MFS general substrate transporter"/>
    <property type="match status" value="1"/>
</dbReference>
<dbReference type="AlphaFoldDB" id="A0A2V1D466"/>
<feature type="transmembrane region" description="Helical" evidence="5">
    <location>
        <begin position="117"/>
        <end position="142"/>
    </location>
</feature>
<dbReference type="Proteomes" id="UP000244855">
    <property type="component" value="Unassembled WGS sequence"/>
</dbReference>
<sequence length="535" mass="57754">MGGHEQQATGSPVDSQSTNLKSLSFILTLVALSLTIFCVALDNVIIVTAIPRITDDYRAVKDIGWYGSAYLLPTCAFQLLSGKLYSRYSAKWTFLWALAIFEIGSLISAVAPSSKVFIVGRAISGVGAAALFAGALLIIAFLTPPEKTPAFQSVVGATFGVASVVAPLIGGAFTDSASWRWCFYINLPIGGVSAFLAVFCLKIAPPSAEKLPFSKVLWKFDPLGTALFLPSIVLILTALEWGDIERQWSDWRIVVLLVFFGILLIAFIVDQWFMGEDATIPPRIISQRTVAATSWFCLCTFGSFTNNLYFIPLYFQAVKNTSAEGSGIRMIPLIVTNVVTIIGAGILSSKIGHYVPFFISCAVLSSIGCGLITTWDVNSSAGEWIGYQLIEGIGVGLALQLPPVAVQSALPDKDISAGVATAMMLQFFGAALFVSVGNNLFNVKLLQYIDDLSIPGVDSHSVVRSGATALRQSVPTDYLEDVLDAYMRALRWPFRVSLVLACLSLLGAIGLEWKKIKGHDPKSTIVEDESRRAKM</sequence>
<reference evidence="7 8" key="1">
    <citation type="journal article" date="2018" name="Sci. Rep.">
        <title>Comparative genomics provides insights into the lifestyle and reveals functional heterogeneity of dark septate endophytic fungi.</title>
        <authorList>
            <person name="Knapp D.G."/>
            <person name="Nemeth J.B."/>
            <person name="Barry K."/>
            <person name="Hainaut M."/>
            <person name="Henrissat B."/>
            <person name="Johnson J."/>
            <person name="Kuo A."/>
            <person name="Lim J.H.P."/>
            <person name="Lipzen A."/>
            <person name="Nolan M."/>
            <person name="Ohm R.A."/>
            <person name="Tamas L."/>
            <person name="Grigoriev I.V."/>
            <person name="Spatafora J.W."/>
            <person name="Nagy L.G."/>
            <person name="Kovacs G.M."/>
        </authorList>
    </citation>
    <scope>NUCLEOTIDE SEQUENCE [LARGE SCALE GENOMIC DNA]</scope>
    <source>
        <strain evidence="7 8">DSE2036</strain>
    </source>
</reference>
<dbReference type="CDD" id="cd17502">
    <property type="entry name" value="MFS_Azr1_MDR_like"/>
    <property type="match status" value="1"/>
</dbReference>
<feature type="transmembrane region" description="Helical" evidence="5">
    <location>
        <begin position="216"/>
        <end position="239"/>
    </location>
</feature>
<gene>
    <name evidence="7" type="ORF">DM02DRAFT_701853</name>
</gene>
<protein>
    <submittedName>
        <fullName evidence="7">MFS general substrate transporter</fullName>
    </submittedName>
</protein>